<proteinExistence type="predicted"/>
<organism evidence="2">
    <name type="scientific">Borrelia hermsii YBT</name>
    <dbReference type="NCBI Taxonomy" id="1313295"/>
    <lineage>
        <taxon>Bacteria</taxon>
        <taxon>Pseudomonadati</taxon>
        <taxon>Spirochaetota</taxon>
        <taxon>Spirochaetia</taxon>
        <taxon>Spirochaetales</taxon>
        <taxon>Borreliaceae</taxon>
        <taxon>Borrelia</taxon>
    </lineage>
</organism>
<feature type="non-terminal residue" evidence="2">
    <location>
        <position position="42"/>
    </location>
</feature>
<accession>W5T744</accession>
<gene>
    <name evidence="2" type="ORF">BHO_0900041</name>
</gene>
<protein>
    <submittedName>
        <fullName evidence="2">Uncharacterized protein</fullName>
    </submittedName>
</protein>
<dbReference type="EMBL" id="CP005712">
    <property type="protein sequence ID" value="AHH13166.1"/>
    <property type="molecule type" value="Genomic_DNA"/>
</dbReference>
<keyword evidence="1" id="KW-0472">Membrane</keyword>
<keyword evidence="1" id="KW-1133">Transmembrane helix</keyword>
<reference evidence="2" key="1">
    <citation type="submission" date="2013-04" db="EMBL/GenBank/DDBJ databases">
        <title>Comparative Genomics of Relapsing Fever Spirochetes.</title>
        <authorList>
            <person name="Schwan T.G."/>
            <person name="Raffel S.J."/>
            <person name="Porcella S.F."/>
            <person name="Martens C.A."/>
            <person name="Bruno D.P."/>
            <person name="Ricklefs S.M."/>
            <person name="Barbian K.B."/>
        </authorList>
    </citation>
    <scope>NUCLEOTIDE SEQUENCE</scope>
    <source>
        <strain evidence="2">YBT</strain>
        <plasmid evidence="2">unnamed</plasmid>
    </source>
</reference>
<dbReference type="HOGENOM" id="CLU_3261888_0_0_12"/>
<name>W5T744_BORHE</name>
<keyword evidence="1" id="KW-0812">Transmembrane</keyword>
<evidence type="ECO:0000256" key="1">
    <source>
        <dbReference type="SAM" id="Phobius"/>
    </source>
</evidence>
<geneLocation type="plasmid" evidence="2">
    <name>unnamed</name>
</geneLocation>
<evidence type="ECO:0000313" key="2">
    <source>
        <dbReference type="EMBL" id="AHH13166.1"/>
    </source>
</evidence>
<feature type="transmembrane region" description="Helical" evidence="1">
    <location>
        <begin position="12"/>
        <end position="35"/>
    </location>
</feature>
<sequence length="42" mass="5047">MKFSILDSLRLNVEFFICNIWLIIFALFLFFFNVLHSHRGIA</sequence>
<keyword evidence="2" id="KW-0614">Plasmid</keyword>
<dbReference type="AlphaFoldDB" id="W5T744"/>